<organism evidence="1 2">
    <name type="scientific">Syntrophus aciditrophicus (strain SB)</name>
    <dbReference type="NCBI Taxonomy" id="56780"/>
    <lineage>
        <taxon>Bacteria</taxon>
        <taxon>Pseudomonadati</taxon>
        <taxon>Thermodesulfobacteriota</taxon>
        <taxon>Syntrophia</taxon>
        <taxon>Syntrophales</taxon>
        <taxon>Syntrophaceae</taxon>
        <taxon>Syntrophus</taxon>
    </lineage>
</organism>
<dbReference type="Proteomes" id="UP000001933">
    <property type="component" value="Chromosome"/>
</dbReference>
<evidence type="ECO:0000313" key="2">
    <source>
        <dbReference type="Proteomes" id="UP000001933"/>
    </source>
</evidence>
<dbReference type="HOGENOM" id="CLU_2669749_0_0_7"/>
<dbReference type="AlphaFoldDB" id="Q2LR91"/>
<accession>Q2LR91</accession>
<protein>
    <submittedName>
        <fullName evidence="1">Hypothetical cytosolic protein</fullName>
    </submittedName>
</protein>
<dbReference type="EMBL" id="CP000252">
    <property type="protein sequence ID" value="ABC76602.1"/>
    <property type="molecule type" value="Genomic_DNA"/>
</dbReference>
<name>Q2LR91_SYNAS</name>
<gene>
    <name evidence="1" type="ORF">SYN_02441</name>
</gene>
<dbReference type="STRING" id="56780.SYN_02441"/>
<evidence type="ECO:0000313" key="1">
    <source>
        <dbReference type="EMBL" id="ABC76602.1"/>
    </source>
</evidence>
<reference evidence="1 2" key="1">
    <citation type="journal article" date="2007" name="Proc. Natl. Acad. Sci. U.S.A.">
        <title>The genome of Syntrophus aciditrophicus: life at the thermodynamic limit of microbial growth.</title>
        <authorList>
            <person name="McInerney M.J."/>
            <person name="Rohlin L."/>
            <person name="Mouttaki H."/>
            <person name="Kim U."/>
            <person name="Krupp R.S."/>
            <person name="Rios-Hernandez L."/>
            <person name="Sieber J."/>
            <person name="Struchtemeyer C.G."/>
            <person name="Bhattacharyya A."/>
            <person name="Campbell J.W."/>
            <person name="Gunsalus R.P."/>
        </authorList>
    </citation>
    <scope>NUCLEOTIDE SEQUENCE [LARGE SCALE GENOMIC DNA]</scope>
    <source>
        <strain evidence="1 2">SB</strain>
    </source>
</reference>
<proteinExistence type="predicted"/>
<dbReference type="InParanoid" id="Q2LR91"/>
<dbReference type="KEGG" id="sat:SYN_02441"/>
<sequence length="75" mass="8319">MQASAISSIRPKFSSAGNAADMIGTFVCRVSLQDACSRCSAASFDLIDFKPHLSRRKKIRCGKEYGYCRQRCHGK</sequence>
<keyword evidence="2" id="KW-1185">Reference proteome</keyword>